<dbReference type="Gene3D" id="3.30.420.10">
    <property type="entry name" value="Ribonuclease H-like superfamily/Ribonuclease H"/>
    <property type="match status" value="1"/>
</dbReference>
<sequence length="98" mass="11071">MSTILERVSMNAVHIKSGRWKYMLVSRDDFSGFPETVVLVKLTEKEVEEWFTSELICSYGSPQEVTFDGGIEFGKALKNAVKKEGSRIRVTTSSYPES</sequence>
<evidence type="ECO:0000313" key="4">
    <source>
        <dbReference type="Proteomes" id="UP000765509"/>
    </source>
</evidence>
<dbReference type="EMBL" id="AVOT02071094">
    <property type="protein sequence ID" value="MBW0561487.1"/>
    <property type="molecule type" value="Genomic_DNA"/>
</dbReference>
<evidence type="ECO:0000256" key="1">
    <source>
        <dbReference type="ARBA" id="ARBA00022884"/>
    </source>
</evidence>
<evidence type="ECO:0000313" key="3">
    <source>
        <dbReference type="EMBL" id="MBW0561487.1"/>
    </source>
</evidence>
<dbReference type="Proteomes" id="UP000765509">
    <property type="component" value="Unassembled WGS sequence"/>
</dbReference>
<proteinExistence type="predicted"/>
<dbReference type="GO" id="GO:0015074">
    <property type="term" value="P:DNA integration"/>
    <property type="evidence" value="ECO:0007669"/>
    <property type="project" value="InterPro"/>
</dbReference>
<dbReference type="OrthoDB" id="446925at2759"/>
<dbReference type="GO" id="GO:0005634">
    <property type="term" value="C:nucleus"/>
    <property type="evidence" value="ECO:0007669"/>
    <property type="project" value="UniProtKB-ARBA"/>
</dbReference>
<dbReference type="InterPro" id="IPR036397">
    <property type="entry name" value="RNaseH_sf"/>
</dbReference>
<dbReference type="InterPro" id="IPR012337">
    <property type="entry name" value="RNaseH-like_sf"/>
</dbReference>
<protein>
    <recommendedName>
        <fullName evidence="2">Integrase catalytic domain-containing protein</fullName>
    </recommendedName>
</protein>
<reference evidence="3" key="1">
    <citation type="submission" date="2021-03" db="EMBL/GenBank/DDBJ databases">
        <title>Draft genome sequence of rust myrtle Austropuccinia psidii MF-1, a brazilian biotype.</title>
        <authorList>
            <person name="Quecine M.C."/>
            <person name="Pachon D.M.R."/>
            <person name="Bonatelli M.L."/>
            <person name="Correr F.H."/>
            <person name="Franceschini L.M."/>
            <person name="Leite T.F."/>
            <person name="Margarido G.R.A."/>
            <person name="Almeida C.A."/>
            <person name="Ferrarezi J.A."/>
            <person name="Labate C.A."/>
        </authorList>
    </citation>
    <scope>NUCLEOTIDE SEQUENCE</scope>
    <source>
        <strain evidence="3">MF-1</strain>
    </source>
</reference>
<evidence type="ECO:0000259" key="2">
    <source>
        <dbReference type="PROSITE" id="PS50994"/>
    </source>
</evidence>
<name>A0A9Q3PIA3_9BASI</name>
<dbReference type="InterPro" id="IPR001584">
    <property type="entry name" value="Integrase_cat-core"/>
</dbReference>
<keyword evidence="1" id="KW-0694">RNA-binding</keyword>
<dbReference type="PROSITE" id="PS50994">
    <property type="entry name" value="INTEGRASE"/>
    <property type="match status" value="1"/>
</dbReference>
<accession>A0A9Q3PIA3</accession>
<gene>
    <name evidence="3" type="ORF">O181_101202</name>
</gene>
<dbReference type="AlphaFoldDB" id="A0A9Q3PIA3"/>
<feature type="domain" description="Integrase catalytic" evidence="2">
    <location>
        <begin position="1"/>
        <end position="98"/>
    </location>
</feature>
<organism evidence="3 4">
    <name type="scientific">Austropuccinia psidii MF-1</name>
    <dbReference type="NCBI Taxonomy" id="1389203"/>
    <lineage>
        <taxon>Eukaryota</taxon>
        <taxon>Fungi</taxon>
        <taxon>Dikarya</taxon>
        <taxon>Basidiomycota</taxon>
        <taxon>Pucciniomycotina</taxon>
        <taxon>Pucciniomycetes</taxon>
        <taxon>Pucciniales</taxon>
        <taxon>Sphaerophragmiaceae</taxon>
        <taxon>Austropuccinia</taxon>
    </lineage>
</organism>
<dbReference type="GO" id="GO:0003723">
    <property type="term" value="F:RNA binding"/>
    <property type="evidence" value="ECO:0007669"/>
    <property type="project" value="UniProtKB-KW"/>
</dbReference>
<keyword evidence="4" id="KW-1185">Reference proteome</keyword>
<dbReference type="SUPFAM" id="SSF53098">
    <property type="entry name" value="Ribonuclease H-like"/>
    <property type="match status" value="1"/>
</dbReference>
<comment type="caution">
    <text evidence="3">The sequence shown here is derived from an EMBL/GenBank/DDBJ whole genome shotgun (WGS) entry which is preliminary data.</text>
</comment>